<reference evidence="2 3" key="1">
    <citation type="submission" date="2023-09" db="EMBL/GenBank/DDBJ databases">
        <title>Streptomyces sp. nov.: A antagonism against Alternaria gaisen Producing Streptochlin, Isolated from Tamarix root soil.</title>
        <authorList>
            <person name="Chen Y."/>
        </authorList>
    </citation>
    <scope>NUCLEOTIDE SEQUENCE [LARGE SCALE GENOMIC DNA]</scope>
    <source>
        <strain evidence="2 3">TRM76323</strain>
    </source>
</reference>
<accession>A0ABU3QLF4</accession>
<dbReference type="Pfam" id="PF11303">
    <property type="entry name" value="DUF3105"/>
    <property type="match status" value="1"/>
</dbReference>
<evidence type="ECO:0000313" key="3">
    <source>
        <dbReference type="Proteomes" id="UP001250181"/>
    </source>
</evidence>
<gene>
    <name evidence="2" type="ORF">RND61_16255</name>
</gene>
<proteinExistence type="predicted"/>
<feature type="compositionally biased region" description="Basic and acidic residues" evidence="1">
    <location>
        <begin position="11"/>
        <end position="28"/>
    </location>
</feature>
<dbReference type="Proteomes" id="UP001250181">
    <property type="component" value="Unassembled WGS sequence"/>
</dbReference>
<organism evidence="2 3">
    <name type="scientific">Streptomyces tamarix</name>
    <dbReference type="NCBI Taxonomy" id="3078565"/>
    <lineage>
        <taxon>Bacteria</taxon>
        <taxon>Bacillati</taxon>
        <taxon>Actinomycetota</taxon>
        <taxon>Actinomycetes</taxon>
        <taxon>Kitasatosporales</taxon>
        <taxon>Streptomycetaceae</taxon>
        <taxon>Streptomyces</taxon>
    </lineage>
</organism>
<feature type="region of interest" description="Disordered" evidence="1">
    <location>
        <begin position="1"/>
        <end position="48"/>
    </location>
</feature>
<dbReference type="EMBL" id="JAWCTQ010000018">
    <property type="protein sequence ID" value="MDT9683603.1"/>
    <property type="molecule type" value="Genomic_DNA"/>
</dbReference>
<dbReference type="RefSeq" id="WP_315878674.1">
    <property type="nucleotide sequence ID" value="NZ_JAWCTQ010000018.1"/>
</dbReference>
<dbReference type="InterPro" id="IPR021454">
    <property type="entry name" value="DUF3105"/>
</dbReference>
<keyword evidence="3" id="KW-1185">Reference proteome</keyword>
<protein>
    <submittedName>
        <fullName evidence="2">DUF3105 domain-containing protein</fullName>
    </submittedName>
</protein>
<comment type="caution">
    <text evidence="2">The sequence shown here is derived from an EMBL/GenBank/DDBJ whole genome shotgun (WGS) entry which is preliminary data.</text>
</comment>
<feature type="region of interest" description="Disordered" evidence="1">
    <location>
        <begin position="66"/>
        <end position="131"/>
    </location>
</feature>
<sequence length="131" mass="13512">MTYPMQPPVGGDRHQVWTDCDGTVHEEPAPGVDAVHSPEHGAVGVTYGGKAPEDAVEALEEKVARTPYAHDDEPGPGPGGRDHAVGAGRAGHRGRADDPRVNRFLAAYAQGPWTPEPGAACTGGTNGTAGR</sequence>
<evidence type="ECO:0000313" key="2">
    <source>
        <dbReference type="EMBL" id="MDT9683603.1"/>
    </source>
</evidence>
<evidence type="ECO:0000256" key="1">
    <source>
        <dbReference type="SAM" id="MobiDB-lite"/>
    </source>
</evidence>
<name>A0ABU3QLF4_9ACTN</name>